<sequence length="124" mass="12595">MPLVKAADAPVFDNGHATFVGLAAPSRGSGENSAWRVTLEPGAAGPPHALSREEIFVALSGRAVVTMDGDTFDVGPGDALIVPADTLFTLANPGPDPFEAVAILPVGGLALLAGREPFIPPWAA</sequence>
<accession>A0A401YPW7</accession>
<feature type="domain" description="Cupin type-1" evidence="1">
    <location>
        <begin position="4"/>
        <end position="124"/>
    </location>
</feature>
<proteinExistence type="predicted"/>
<evidence type="ECO:0000259" key="1">
    <source>
        <dbReference type="SMART" id="SM00835"/>
    </source>
</evidence>
<dbReference type="Proteomes" id="UP000286931">
    <property type="component" value="Unassembled WGS sequence"/>
</dbReference>
<evidence type="ECO:0000313" key="3">
    <source>
        <dbReference type="Proteomes" id="UP000286931"/>
    </source>
</evidence>
<protein>
    <submittedName>
        <fullName evidence="2">Cupin</fullName>
    </submittedName>
</protein>
<dbReference type="OrthoDB" id="5145129at2"/>
<reference evidence="2 3" key="1">
    <citation type="submission" date="2018-12" db="EMBL/GenBank/DDBJ databases">
        <title>Draft genome sequence of Embleya hyalina NBRC 13850T.</title>
        <authorList>
            <person name="Komaki H."/>
            <person name="Hosoyama A."/>
            <person name="Kimura A."/>
            <person name="Ichikawa N."/>
            <person name="Tamura T."/>
        </authorList>
    </citation>
    <scope>NUCLEOTIDE SEQUENCE [LARGE SCALE GENOMIC DNA]</scope>
    <source>
        <strain evidence="2 3">NBRC 13850</strain>
    </source>
</reference>
<comment type="caution">
    <text evidence="2">The sequence shown here is derived from an EMBL/GenBank/DDBJ whole genome shotgun (WGS) entry which is preliminary data.</text>
</comment>
<keyword evidence="3" id="KW-1185">Reference proteome</keyword>
<dbReference type="RefSeq" id="WP_126638678.1">
    <property type="nucleotide sequence ID" value="NZ_BIFH01000021.1"/>
</dbReference>
<dbReference type="SMART" id="SM00835">
    <property type="entry name" value="Cupin_1"/>
    <property type="match status" value="1"/>
</dbReference>
<gene>
    <name evidence="2" type="ORF">EHYA_04333</name>
</gene>
<name>A0A401YPW7_9ACTN</name>
<dbReference type="SUPFAM" id="SSF51182">
    <property type="entry name" value="RmlC-like cupins"/>
    <property type="match status" value="1"/>
</dbReference>
<organism evidence="2 3">
    <name type="scientific">Embleya hyalina</name>
    <dbReference type="NCBI Taxonomy" id="516124"/>
    <lineage>
        <taxon>Bacteria</taxon>
        <taxon>Bacillati</taxon>
        <taxon>Actinomycetota</taxon>
        <taxon>Actinomycetes</taxon>
        <taxon>Kitasatosporales</taxon>
        <taxon>Streptomycetaceae</taxon>
        <taxon>Embleya</taxon>
    </lineage>
</organism>
<evidence type="ECO:0000313" key="2">
    <source>
        <dbReference type="EMBL" id="GCD96646.1"/>
    </source>
</evidence>
<dbReference type="AlphaFoldDB" id="A0A401YPW7"/>
<dbReference type="InterPro" id="IPR014710">
    <property type="entry name" value="RmlC-like_jellyroll"/>
</dbReference>
<dbReference type="InterPro" id="IPR013096">
    <property type="entry name" value="Cupin_2"/>
</dbReference>
<dbReference type="InterPro" id="IPR006045">
    <property type="entry name" value="Cupin_1"/>
</dbReference>
<dbReference type="EMBL" id="BIFH01000021">
    <property type="protein sequence ID" value="GCD96646.1"/>
    <property type="molecule type" value="Genomic_DNA"/>
</dbReference>
<dbReference type="Gene3D" id="2.60.120.10">
    <property type="entry name" value="Jelly Rolls"/>
    <property type="match status" value="1"/>
</dbReference>
<dbReference type="InterPro" id="IPR011051">
    <property type="entry name" value="RmlC_Cupin_sf"/>
</dbReference>
<dbReference type="Pfam" id="PF07883">
    <property type="entry name" value="Cupin_2"/>
    <property type="match status" value="1"/>
</dbReference>